<gene>
    <name evidence="2" type="ORF">N0V83_000058</name>
</gene>
<feature type="compositionally biased region" description="Basic and acidic residues" evidence="1">
    <location>
        <begin position="244"/>
        <end position="266"/>
    </location>
</feature>
<name>A0A9W8YIN2_9PLEO</name>
<dbReference type="OrthoDB" id="3786129at2759"/>
<proteinExistence type="predicted"/>
<evidence type="ECO:0000313" key="2">
    <source>
        <dbReference type="EMBL" id="KAJ4377235.1"/>
    </source>
</evidence>
<sequence>MDSQPQTERGDSVTILDDEQLSESLRSYSDHATRRTAAPSPSSAFPPRPDSVLNNTISNDNNTKSRNLLARVWYHIRAFLRPSRKAVWEKNTEVSIVMSNNKEITRLAHVLFDPQCLGDLISTSFLRNFPGLQYERSEQRFGRTILSSPVPSIGTVDIRWHHEKAKNSTSRSKYSQTRIDNTTCHVVDSKEFDLIIGRPTIDRLELFIANRRLVAPFFRGPNTGIDPKTIEQTEQTAELVRGQAEQEQRRREEERKEKEQRERATR</sequence>
<reference evidence="2" key="1">
    <citation type="submission" date="2022-10" db="EMBL/GenBank/DDBJ databases">
        <title>Tapping the CABI collections for fungal endophytes: first genome assemblies for Collariella, Neodidymelliopsis, Ascochyta clinopodiicola, Didymella pomorum, Didymosphaeria variabile, Neocosmospora piperis and Neocucurbitaria cava.</title>
        <authorList>
            <person name="Hill R."/>
        </authorList>
    </citation>
    <scope>NUCLEOTIDE SEQUENCE</scope>
    <source>
        <strain evidence="2">IMI 356814</strain>
    </source>
</reference>
<feature type="region of interest" description="Disordered" evidence="1">
    <location>
        <begin position="222"/>
        <end position="266"/>
    </location>
</feature>
<accession>A0A9W8YIN2</accession>
<keyword evidence="3" id="KW-1185">Reference proteome</keyword>
<evidence type="ECO:0000256" key="1">
    <source>
        <dbReference type="SAM" id="MobiDB-lite"/>
    </source>
</evidence>
<protein>
    <submittedName>
        <fullName evidence="2">Uncharacterized protein</fullName>
    </submittedName>
</protein>
<dbReference type="AlphaFoldDB" id="A0A9W8YIN2"/>
<organism evidence="2 3">
    <name type="scientific">Neocucurbitaria cava</name>
    <dbReference type="NCBI Taxonomy" id="798079"/>
    <lineage>
        <taxon>Eukaryota</taxon>
        <taxon>Fungi</taxon>
        <taxon>Dikarya</taxon>
        <taxon>Ascomycota</taxon>
        <taxon>Pezizomycotina</taxon>
        <taxon>Dothideomycetes</taxon>
        <taxon>Pleosporomycetidae</taxon>
        <taxon>Pleosporales</taxon>
        <taxon>Pleosporineae</taxon>
        <taxon>Cucurbitariaceae</taxon>
        <taxon>Neocucurbitaria</taxon>
    </lineage>
</organism>
<feature type="region of interest" description="Disordered" evidence="1">
    <location>
        <begin position="1"/>
        <end position="60"/>
    </location>
</feature>
<dbReference type="EMBL" id="JAPEUY010000001">
    <property type="protein sequence ID" value="KAJ4377235.1"/>
    <property type="molecule type" value="Genomic_DNA"/>
</dbReference>
<dbReference type="Proteomes" id="UP001140560">
    <property type="component" value="Unassembled WGS sequence"/>
</dbReference>
<comment type="caution">
    <text evidence="2">The sequence shown here is derived from an EMBL/GenBank/DDBJ whole genome shotgun (WGS) entry which is preliminary data.</text>
</comment>
<evidence type="ECO:0000313" key="3">
    <source>
        <dbReference type="Proteomes" id="UP001140560"/>
    </source>
</evidence>